<accession>A0A9D1MGY6</accession>
<dbReference type="InterPro" id="IPR001932">
    <property type="entry name" value="PPM-type_phosphatase-like_dom"/>
</dbReference>
<dbReference type="SMART" id="SM00331">
    <property type="entry name" value="PP2C_SIG"/>
    <property type="match status" value="1"/>
</dbReference>
<feature type="transmembrane region" description="Helical" evidence="2">
    <location>
        <begin position="96"/>
        <end position="113"/>
    </location>
</feature>
<reference evidence="4" key="1">
    <citation type="submission" date="2020-10" db="EMBL/GenBank/DDBJ databases">
        <authorList>
            <person name="Gilroy R."/>
        </authorList>
    </citation>
    <scope>NUCLEOTIDE SEQUENCE</scope>
    <source>
        <strain evidence="4">18911</strain>
    </source>
</reference>
<keyword evidence="2" id="KW-0472">Membrane</keyword>
<dbReference type="SUPFAM" id="SSF81606">
    <property type="entry name" value="PP2C-like"/>
    <property type="match status" value="1"/>
</dbReference>
<protein>
    <submittedName>
        <fullName evidence="4">SpoIIE family protein phosphatase</fullName>
    </submittedName>
</protein>
<feature type="domain" description="PPM-type phosphatase" evidence="3">
    <location>
        <begin position="521"/>
        <end position="725"/>
    </location>
</feature>
<dbReference type="EMBL" id="DVNF01000057">
    <property type="protein sequence ID" value="HIU60107.1"/>
    <property type="molecule type" value="Genomic_DNA"/>
</dbReference>
<proteinExistence type="predicted"/>
<dbReference type="Proteomes" id="UP000824094">
    <property type="component" value="Unassembled WGS sequence"/>
</dbReference>
<feature type="transmembrane region" description="Helical" evidence="2">
    <location>
        <begin position="29"/>
        <end position="45"/>
    </location>
</feature>
<keyword evidence="2" id="KW-1133">Transmembrane helix</keyword>
<dbReference type="AlphaFoldDB" id="A0A9D1MGY6"/>
<feature type="transmembrane region" description="Helical" evidence="2">
    <location>
        <begin position="51"/>
        <end position="84"/>
    </location>
</feature>
<reference evidence="4" key="2">
    <citation type="journal article" date="2021" name="PeerJ">
        <title>Extensive microbial diversity within the chicken gut microbiome revealed by metagenomics and culture.</title>
        <authorList>
            <person name="Gilroy R."/>
            <person name="Ravi A."/>
            <person name="Getino M."/>
            <person name="Pursley I."/>
            <person name="Horton D.L."/>
            <person name="Alikhan N.F."/>
            <person name="Baker D."/>
            <person name="Gharbi K."/>
            <person name="Hall N."/>
            <person name="Watson M."/>
            <person name="Adriaenssens E.M."/>
            <person name="Foster-Nyarko E."/>
            <person name="Jarju S."/>
            <person name="Secka A."/>
            <person name="Antonio M."/>
            <person name="Oren A."/>
            <person name="Chaudhuri R.R."/>
            <person name="La Ragione R."/>
            <person name="Hildebrand F."/>
            <person name="Pallen M.J."/>
        </authorList>
    </citation>
    <scope>NUCLEOTIDE SEQUENCE</scope>
    <source>
        <strain evidence="4">18911</strain>
    </source>
</reference>
<evidence type="ECO:0000313" key="4">
    <source>
        <dbReference type="EMBL" id="HIU60107.1"/>
    </source>
</evidence>
<organism evidence="4 5">
    <name type="scientific">Candidatus Stercoripulliclostridium merdigallinarum</name>
    <dbReference type="NCBI Taxonomy" id="2840951"/>
    <lineage>
        <taxon>Bacteria</taxon>
        <taxon>Bacillati</taxon>
        <taxon>Bacillota</taxon>
        <taxon>Clostridia</taxon>
        <taxon>Eubacteriales</taxon>
        <taxon>Candidatus Stercoripulliclostridium</taxon>
    </lineage>
</organism>
<dbReference type="GO" id="GO:0016791">
    <property type="term" value="F:phosphatase activity"/>
    <property type="evidence" value="ECO:0007669"/>
    <property type="project" value="TreeGrafter"/>
</dbReference>
<keyword evidence="1" id="KW-0378">Hydrolase</keyword>
<comment type="caution">
    <text evidence="4">The sequence shown here is derived from an EMBL/GenBank/DDBJ whole genome shotgun (WGS) entry which is preliminary data.</text>
</comment>
<evidence type="ECO:0000256" key="2">
    <source>
        <dbReference type="SAM" id="Phobius"/>
    </source>
</evidence>
<keyword evidence="2" id="KW-0812">Transmembrane</keyword>
<dbReference type="Pfam" id="PF07228">
    <property type="entry name" value="SpoIIE"/>
    <property type="match status" value="1"/>
</dbReference>
<sequence>MSRKNIKYIAEYVCFSLFLAAAKYAETRSGLYCVAVPAVFAALYLKRNALILLPVLVAAGIAVSPSIPSLIAAGSAAAVALILLTVQYFLRKRLPVIAYMITAAICAVPYFFFGSYVLAAFSAIVSFFAVRAAATLLRFLDFPHPPTADEYPAFLGAGCMAGFVLAHLSFGEFSALPPLFIAVARLLSPSWSALAGAALSAVTGAAFAGENTVITAAVYAFSLLAFNKISRFGGLAGLALHAACMAVGVLRPEPFSLIAPGVVAIVSAIIPDKKLAKLSLPVFGELLKRSLINKERAAAGKKIAALGAAYLALRTALTDDYEGSPARMAELKHLLQTKVCDNCPGKERCMRALGGSEPESALGELTEAALKNGKASILDATPFLSSVCVRLKKLIDCAGEIAENERKINQEKSQTSENKKLLIAAVNSLSSALGALSERVAKPLIYNGAAESAIVRNLARHSIYAEALVFGDEVELTVPENCDRNVVKSVIEKATAVKMQCSGEETRAFGRVSLTYVKQPKYRLAYGERRISAGEFGSGDVHKVFSPDRGKALIVLSDGMGHDSAAGKNASSAVRLIECFARAGFDSETAVECTGKLLSVRNTEEFNAVDIALIDTETGTAEIIKQGARESFVLSGGDVKIIECGTLPLGIVESAPSLDKITLSPEDFLIMLSDGVIDSLGTDRIADILTSKPFVNPDDIAAAIMDEYSTGDVPPDDGSVIVARLI</sequence>
<evidence type="ECO:0000259" key="3">
    <source>
        <dbReference type="SMART" id="SM00331"/>
    </source>
</evidence>
<feature type="transmembrane region" description="Helical" evidence="2">
    <location>
        <begin position="190"/>
        <end position="220"/>
    </location>
</feature>
<dbReference type="PANTHER" id="PTHR43156">
    <property type="entry name" value="STAGE II SPORULATION PROTEIN E-RELATED"/>
    <property type="match status" value="1"/>
</dbReference>
<evidence type="ECO:0000313" key="5">
    <source>
        <dbReference type="Proteomes" id="UP000824094"/>
    </source>
</evidence>
<evidence type="ECO:0000256" key="1">
    <source>
        <dbReference type="ARBA" id="ARBA00022801"/>
    </source>
</evidence>
<dbReference type="PANTHER" id="PTHR43156:SF2">
    <property type="entry name" value="STAGE II SPORULATION PROTEIN E"/>
    <property type="match status" value="1"/>
</dbReference>
<dbReference type="Gene3D" id="3.60.40.10">
    <property type="entry name" value="PPM-type phosphatase domain"/>
    <property type="match status" value="1"/>
</dbReference>
<gene>
    <name evidence="4" type="ORF">IAB05_01805</name>
</gene>
<dbReference type="InterPro" id="IPR052016">
    <property type="entry name" value="Bact_Sigma-Reg"/>
</dbReference>
<feature type="transmembrane region" description="Helical" evidence="2">
    <location>
        <begin position="151"/>
        <end position="170"/>
    </location>
</feature>
<name>A0A9D1MGY6_9FIRM</name>
<dbReference type="InterPro" id="IPR036457">
    <property type="entry name" value="PPM-type-like_dom_sf"/>
</dbReference>
<feature type="transmembrane region" description="Helical" evidence="2">
    <location>
        <begin position="232"/>
        <end position="249"/>
    </location>
</feature>
<feature type="transmembrane region" description="Helical" evidence="2">
    <location>
        <begin position="119"/>
        <end position="139"/>
    </location>
</feature>